<dbReference type="AlphaFoldDB" id="A0A6P2NB32"/>
<protein>
    <submittedName>
        <fullName evidence="1">Uncharacterized protein</fullName>
    </submittedName>
</protein>
<accession>A0A6P2NB32</accession>
<sequence>MPTNAFTDGFHYEIQNRAFALRAIGRLAGRLDGDPRQRLWAAYLKLEAFNAPIYHAVATRWGMDATPSLTTRVKAWVVGSVPTSLLTPLLKYVYAETIAYCEVLRRLRDIGPSDVRAFLDYMVDQEEFQIDMMRRSLDGDDAVLASRVDAFILQNEKIIMDTEINSRHQQV</sequence>
<name>A0A6P2NB32_BURL3</name>
<dbReference type="EMBL" id="CABVPU010000016">
    <property type="protein sequence ID" value="VWB90193.1"/>
    <property type="molecule type" value="Genomic_DNA"/>
</dbReference>
<organism evidence="1 2">
    <name type="scientific">Burkholderia lata (strain ATCC 17760 / DSM 23089 / LMG 22485 / NCIMB 9086 / R18194 / 383)</name>
    <dbReference type="NCBI Taxonomy" id="482957"/>
    <lineage>
        <taxon>Bacteria</taxon>
        <taxon>Pseudomonadati</taxon>
        <taxon>Pseudomonadota</taxon>
        <taxon>Betaproteobacteria</taxon>
        <taxon>Burkholderiales</taxon>
        <taxon>Burkholderiaceae</taxon>
        <taxon>Burkholderia</taxon>
        <taxon>Burkholderia cepacia complex</taxon>
    </lineage>
</organism>
<gene>
    <name evidence="1" type="ORF">BLA15945_04345</name>
</gene>
<evidence type="ECO:0000313" key="1">
    <source>
        <dbReference type="EMBL" id="VWB90193.1"/>
    </source>
</evidence>
<dbReference type="Proteomes" id="UP000494174">
    <property type="component" value="Unassembled WGS sequence"/>
</dbReference>
<evidence type="ECO:0000313" key="2">
    <source>
        <dbReference type="Proteomes" id="UP000494174"/>
    </source>
</evidence>
<proteinExistence type="predicted"/>
<reference evidence="1 2" key="1">
    <citation type="submission" date="2019-09" db="EMBL/GenBank/DDBJ databases">
        <authorList>
            <person name="Depoorter E."/>
        </authorList>
    </citation>
    <scope>NUCLEOTIDE SEQUENCE [LARGE SCALE GENOMIC DNA]</scope>
    <source>
        <strain evidence="1">R-15945</strain>
    </source>
</reference>